<evidence type="ECO:0000256" key="9">
    <source>
        <dbReference type="ARBA" id="ARBA00058140"/>
    </source>
</evidence>
<dbReference type="InterPro" id="IPR031157">
    <property type="entry name" value="G_TR_CS"/>
</dbReference>
<evidence type="ECO:0000256" key="12">
    <source>
        <dbReference type="HAMAP-Rule" id="MF_00118"/>
    </source>
</evidence>
<dbReference type="NCBIfam" id="NF000766">
    <property type="entry name" value="PRK00049.1"/>
    <property type="match status" value="1"/>
</dbReference>
<gene>
    <name evidence="12" type="primary">tuf</name>
    <name evidence="14" type="ORF">SAMN04488055_2943</name>
</gene>
<comment type="subunit">
    <text evidence="11">(Microbial infection) Upon infection by bacteriophage Qbeta, part of the viral RNA-dependent RNA polymerase complex, the other subunits are the viral replicase catalytic subunit (AC P14647), host ribosomal protein S1 and EF-Ts.</text>
</comment>
<dbReference type="OrthoDB" id="9804504at2"/>
<dbReference type="HAMAP" id="MF_00118_B">
    <property type="entry name" value="EF_Tu_B"/>
    <property type="match status" value="1"/>
</dbReference>
<dbReference type="Gene3D" id="2.40.30.10">
    <property type="entry name" value="Translation factors"/>
    <property type="match status" value="2"/>
</dbReference>
<comment type="subunit">
    <text evidence="10">Monomer. Heterotetramer composed of two EF-Ts.EF-Tu dimer complexes.</text>
</comment>
<dbReference type="CDD" id="cd03697">
    <property type="entry name" value="EFTU_II"/>
    <property type="match status" value="1"/>
</dbReference>
<keyword evidence="3 12" id="KW-0547">Nucleotide-binding</keyword>
<evidence type="ECO:0000256" key="7">
    <source>
        <dbReference type="ARBA" id="ARBA00023134"/>
    </source>
</evidence>
<evidence type="ECO:0000256" key="3">
    <source>
        <dbReference type="ARBA" id="ARBA00022741"/>
    </source>
</evidence>
<dbReference type="Proteomes" id="UP000185003">
    <property type="component" value="Unassembled WGS sequence"/>
</dbReference>
<keyword evidence="15" id="KW-1185">Reference proteome</keyword>
<keyword evidence="12" id="KW-0479">Metal-binding</keyword>
<feature type="binding site" evidence="12">
    <location>
        <begin position="19"/>
        <end position="26"/>
    </location>
    <ligand>
        <name>GTP</name>
        <dbReference type="ChEBI" id="CHEBI:37565"/>
    </ligand>
</feature>
<dbReference type="NCBIfam" id="TIGR00231">
    <property type="entry name" value="small_GTP"/>
    <property type="match status" value="1"/>
</dbReference>
<dbReference type="PANTHER" id="PTHR43721">
    <property type="entry name" value="ELONGATION FACTOR TU-RELATED"/>
    <property type="match status" value="1"/>
</dbReference>
<dbReference type="NCBIfam" id="TIGR00485">
    <property type="entry name" value="EF-Tu"/>
    <property type="match status" value="1"/>
</dbReference>
<evidence type="ECO:0000256" key="2">
    <source>
        <dbReference type="ARBA" id="ARBA00022490"/>
    </source>
</evidence>
<keyword evidence="6 12" id="KW-0648">Protein biosynthesis</keyword>
<evidence type="ECO:0000256" key="6">
    <source>
        <dbReference type="ARBA" id="ARBA00022917"/>
    </source>
</evidence>
<keyword evidence="5 12" id="KW-0378">Hydrolase</keyword>
<dbReference type="InterPro" id="IPR004161">
    <property type="entry name" value="EFTu-like_2"/>
</dbReference>
<dbReference type="GO" id="GO:0005829">
    <property type="term" value="C:cytosol"/>
    <property type="evidence" value="ECO:0007669"/>
    <property type="project" value="TreeGrafter"/>
</dbReference>
<feature type="binding site" evidence="12">
    <location>
        <begin position="136"/>
        <end position="139"/>
    </location>
    <ligand>
        <name>GTP</name>
        <dbReference type="ChEBI" id="CHEBI:37565"/>
    </ligand>
</feature>
<dbReference type="GO" id="GO:0005525">
    <property type="term" value="F:GTP binding"/>
    <property type="evidence" value="ECO:0007669"/>
    <property type="project" value="UniProtKB-UniRule"/>
</dbReference>
<dbReference type="FunFam" id="3.40.50.300:FF:000003">
    <property type="entry name" value="Elongation factor Tu"/>
    <property type="match status" value="1"/>
</dbReference>
<dbReference type="FunFam" id="2.40.30.10:FF:000001">
    <property type="entry name" value="Elongation factor Tu"/>
    <property type="match status" value="1"/>
</dbReference>
<comment type="similarity">
    <text evidence="1 12">Belongs to the TRAFAC class translation factor GTPase superfamily. Classic translation factor GTPase family. EF-Tu/EF-1A subfamily.</text>
</comment>
<accession>A0A1N6GSA8</accession>
<dbReference type="SUPFAM" id="SSF50465">
    <property type="entry name" value="EF-Tu/eEF-1alpha/eIF2-gamma C-terminal domain"/>
    <property type="match status" value="1"/>
</dbReference>
<keyword evidence="7 12" id="KW-0342">GTP-binding</keyword>
<dbReference type="Pfam" id="PF03143">
    <property type="entry name" value="GTP_EFTU_D3"/>
    <property type="match status" value="1"/>
</dbReference>
<dbReference type="InterPro" id="IPR050055">
    <property type="entry name" value="EF-Tu_GTPase"/>
</dbReference>
<dbReference type="NCBIfam" id="NF009373">
    <property type="entry name" value="PRK12736.1"/>
    <property type="match status" value="1"/>
</dbReference>
<reference evidence="14 15" key="1">
    <citation type="submission" date="2016-11" db="EMBL/GenBank/DDBJ databases">
        <authorList>
            <person name="Jaros S."/>
            <person name="Januszkiewicz K."/>
            <person name="Wedrychowicz H."/>
        </authorList>
    </citation>
    <scope>NUCLEOTIDE SEQUENCE [LARGE SCALE GENOMIC DNA]</scope>
    <source>
        <strain evidence="14 15">DSM 24787</strain>
    </source>
</reference>
<sequence>MAKETFKRDKPHVNIGTIGHVDHGKTTLTAAITTILANKGLAEKKGYDEIDAAPEEKERGITINTAHVEYQTVNRHYAHVDCPGHADYVKNMITGAAQMDGAILVVAATDGPMPQTKEHILLARQVGVPRIVVFMNKVDLVDDPELLELVEIEIRDLLSSYGFDGDNVPIIQGSATGALAGDANWVSKIDELMEAVDTYIPLPPRPVDQPFLMSVEDVFSITGRGTVATGRIERGRIKVGENVEIVGLIPESLKSTCTGVEMFKKLLDEGEAGDNAGLLLRGIEKTQIRRGMVICQPGSITPHTDFKCEVYVLSKEEGGRHTPFFQKYRPQFYFRTTDVTGEVELPAGVEMVMPGDNIGLVVKLIQPIAMEKGLKFAIREGGRTVGAGQVTEILK</sequence>
<feature type="binding site" evidence="12">
    <location>
        <begin position="81"/>
        <end position="85"/>
    </location>
    <ligand>
        <name>GTP</name>
        <dbReference type="ChEBI" id="CHEBI:37565"/>
    </ligand>
</feature>
<evidence type="ECO:0000259" key="13">
    <source>
        <dbReference type="PROSITE" id="PS51722"/>
    </source>
</evidence>
<evidence type="ECO:0000256" key="10">
    <source>
        <dbReference type="ARBA" id="ARBA00063778"/>
    </source>
</evidence>
<comment type="function">
    <text evidence="12">GTP hydrolase that promotes the GTP-dependent binding of aminoacyl-tRNA to the A-site of ribosomes during protein biosynthesis.</text>
</comment>
<dbReference type="InterPro" id="IPR000795">
    <property type="entry name" value="T_Tr_GTP-bd_dom"/>
</dbReference>
<dbReference type="InterPro" id="IPR009000">
    <property type="entry name" value="Transl_B-barrel_sf"/>
</dbReference>
<dbReference type="GO" id="GO:0000287">
    <property type="term" value="F:magnesium ion binding"/>
    <property type="evidence" value="ECO:0007669"/>
    <property type="project" value="UniProtKB-UniRule"/>
</dbReference>
<evidence type="ECO:0000313" key="15">
    <source>
        <dbReference type="Proteomes" id="UP000185003"/>
    </source>
</evidence>
<comment type="subcellular location">
    <subcellularLocation>
        <location evidence="12">Cytoplasm</location>
    </subcellularLocation>
</comment>
<evidence type="ECO:0000256" key="5">
    <source>
        <dbReference type="ARBA" id="ARBA00022801"/>
    </source>
</evidence>
<feature type="domain" description="Tr-type G" evidence="13">
    <location>
        <begin position="10"/>
        <end position="205"/>
    </location>
</feature>
<dbReference type="GO" id="GO:0003924">
    <property type="term" value="F:GTPase activity"/>
    <property type="evidence" value="ECO:0007669"/>
    <property type="project" value="UniProtKB-UniRule"/>
</dbReference>
<proteinExistence type="inferred from homology"/>
<keyword evidence="2 12" id="KW-0963">Cytoplasm</keyword>
<dbReference type="PRINTS" id="PR00315">
    <property type="entry name" value="ELONGATNFCT"/>
</dbReference>
<evidence type="ECO:0000256" key="11">
    <source>
        <dbReference type="ARBA" id="ARBA00064283"/>
    </source>
</evidence>
<dbReference type="STRING" id="536979.SAMN04488055_2943"/>
<dbReference type="InterPro" id="IPR041709">
    <property type="entry name" value="EF-Tu_GTP-bd"/>
</dbReference>
<evidence type="ECO:0000256" key="1">
    <source>
        <dbReference type="ARBA" id="ARBA00007249"/>
    </source>
</evidence>
<dbReference type="SUPFAM" id="SSF52540">
    <property type="entry name" value="P-loop containing nucleoside triphosphate hydrolases"/>
    <property type="match status" value="1"/>
</dbReference>
<dbReference type="RefSeq" id="WP_074239956.1">
    <property type="nucleotide sequence ID" value="NZ_CP154260.1"/>
</dbReference>
<comment type="function">
    <text evidence="9">May play an important regulatory role in cell growth and in the bacterial response to nutrient deprivation.</text>
</comment>
<dbReference type="InterPro" id="IPR005225">
    <property type="entry name" value="Small_GTP-bd"/>
</dbReference>
<dbReference type="AlphaFoldDB" id="A0A1N6GSA8"/>
<dbReference type="PROSITE" id="PS00301">
    <property type="entry name" value="G_TR_1"/>
    <property type="match status" value="1"/>
</dbReference>
<protein>
    <recommendedName>
        <fullName evidence="8 12">Elongation factor Tu</fullName>
        <shortName evidence="12">EF-Tu</shortName>
        <ecNumber evidence="12">3.6.5.3</ecNumber>
    </recommendedName>
</protein>
<evidence type="ECO:0000256" key="8">
    <source>
        <dbReference type="ARBA" id="ARBA00029554"/>
    </source>
</evidence>
<comment type="catalytic activity">
    <reaction evidence="12">
        <text>GTP + H2O = GDP + phosphate + H(+)</text>
        <dbReference type="Rhea" id="RHEA:19669"/>
        <dbReference type="ChEBI" id="CHEBI:15377"/>
        <dbReference type="ChEBI" id="CHEBI:15378"/>
        <dbReference type="ChEBI" id="CHEBI:37565"/>
        <dbReference type="ChEBI" id="CHEBI:43474"/>
        <dbReference type="ChEBI" id="CHEBI:58189"/>
        <dbReference type="EC" id="3.6.5.3"/>
    </reaction>
</comment>
<name>A0A1N6GSA8_9BACT</name>
<dbReference type="Pfam" id="PF03144">
    <property type="entry name" value="GTP_EFTU_D2"/>
    <property type="match status" value="1"/>
</dbReference>
<dbReference type="CDD" id="cd01884">
    <property type="entry name" value="EF_Tu"/>
    <property type="match status" value="1"/>
</dbReference>
<dbReference type="EC" id="3.6.5.3" evidence="12"/>
<dbReference type="InterPro" id="IPR009001">
    <property type="entry name" value="Transl_elong_EF1A/Init_IF2_C"/>
</dbReference>
<dbReference type="InterPro" id="IPR027417">
    <property type="entry name" value="P-loop_NTPase"/>
</dbReference>
<dbReference type="InterPro" id="IPR033720">
    <property type="entry name" value="EFTU_2"/>
</dbReference>
<keyword evidence="12" id="KW-0460">Magnesium</keyword>
<dbReference type="PANTHER" id="PTHR43721:SF22">
    <property type="entry name" value="ELONGATION FACTOR TU, MITOCHONDRIAL"/>
    <property type="match status" value="1"/>
</dbReference>
<dbReference type="PROSITE" id="PS51722">
    <property type="entry name" value="G_TR_2"/>
    <property type="match status" value="1"/>
</dbReference>
<feature type="binding site" evidence="12">
    <location>
        <position position="26"/>
    </location>
    <ligand>
        <name>Mg(2+)</name>
        <dbReference type="ChEBI" id="CHEBI:18420"/>
    </ligand>
</feature>
<dbReference type="InterPro" id="IPR004160">
    <property type="entry name" value="Transl_elong_EFTu/EF1A_C"/>
</dbReference>
<dbReference type="GO" id="GO:0003746">
    <property type="term" value="F:translation elongation factor activity"/>
    <property type="evidence" value="ECO:0007669"/>
    <property type="project" value="UniProtKB-UniRule"/>
</dbReference>
<dbReference type="CDD" id="cd03707">
    <property type="entry name" value="EFTU_III"/>
    <property type="match status" value="1"/>
</dbReference>
<dbReference type="NCBIfam" id="NF009372">
    <property type="entry name" value="PRK12735.1"/>
    <property type="match status" value="1"/>
</dbReference>
<dbReference type="SUPFAM" id="SSF50447">
    <property type="entry name" value="Translation proteins"/>
    <property type="match status" value="1"/>
</dbReference>
<dbReference type="InterPro" id="IPR004541">
    <property type="entry name" value="Transl_elong_EFTu/EF1A_bac/org"/>
</dbReference>
<evidence type="ECO:0000256" key="4">
    <source>
        <dbReference type="ARBA" id="ARBA00022768"/>
    </source>
</evidence>
<keyword evidence="4 12" id="KW-0251">Elongation factor</keyword>
<dbReference type="EMBL" id="FSRA01000001">
    <property type="protein sequence ID" value="SIO10416.1"/>
    <property type="molecule type" value="Genomic_DNA"/>
</dbReference>
<organism evidence="14 15">
    <name type="scientific">Chitinophaga niabensis</name>
    <dbReference type="NCBI Taxonomy" id="536979"/>
    <lineage>
        <taxon>Bacteria</taxon>
        <taxon>Pseudomonadati</taxon>
        <taxon>Bacteroidota</taxon>
        <taxon>Chitinophagia</taxon>
        <taxon>Chitinophagales</taxon>
        <taxon>Chitinophagaceae</taxon>
        <taxon>Chitinophaga</taxon>
    </lineage>
</organism>
<dbReference type="Pfam" id="PF00009">
    <property type="entry name" value="GTP_EFTU"/>
    <property type="match status" value="1"/>
</dbReference>
<dbReference type="Gene3D" id="3.40.50.300">
    <property type="entry name" value="P-loop containing nucleotide triphosphate hydrolases"/>
    <property type="match status" value="1"/>
</dbReference>
<evidence type="ECO:0000313" key="14">
    <source>
        <dbReference type="EMBL" id="SIO10416.1"/>
    </source>
</evidence>